<evidence type="ECO:0000313" key="1">
    <source>
        <dbReference type="EMBL" id="GFO19355.1"/>
    </source>
</evidence>
<dbReference type="EMBL" id="BLXT01005065">
    <property type="protein sequence ID" value="GFO19355.1"/>
    <property type="molecule type" value="Genomic_DNA"/>
</dbReference>
<name>A0AAV4BIM2_9GAST</name>
<sequence>MNRKQGNSKGEAELLEASCHSQHLKTGAIFTDEGSKPEILSRMAQTTPALTKLKTIWKDRNIVLSPKIRPMRTLVISVFLNASQTESDNRSGEEDKGN</sequence>
<proteinExistence type="predicted"/>
<gene>
    <name evidence="1" type="ORF">PoB_004586000</name>
</gene>
<organism evidence="1 2">
    <name type="scientific">Plakobranchus ocellatus</name>
    <dbReference type="NCBI Taxonomy" id="259542"/>
    <lineage>
        <taxon>Eukaryota</taxon>
        <taxon>Metazoa</taxon>
        <taxon>Spiralia</taxon>
        <taxon>Lophotrochozoa</taxon>
        <taxon>Mollusca</taxon>
        <taxon>Gastropoda</taxon>
        <taxon>Heterobranchia</taxon>
        <taxon>Euthyneura</taxon>
        <taxon>Panpulmonata</taxon>
        <taxon>Sacoglossa</taxon>
        <taxon>Placobranchoidea</taxon>
        <taxon>Plakobranchidae</taxon>
        <taxon>Plakobranchus</taxon>
    </lineage>
</organism>
<keyword evidence="1" id="KW-0255">Endonuclease</keyword>
<dbReference type="GO" id="GO:0004519">
    <property type="term" value="F:endonuclease activity"/>
    <property type="evidence" value="ECO:0007669"/>
    <property type="project" value="UniProtKB-KW"/>
</dbReference>
<dbReference type="AlphaFoldDB" id="A0AAV4BIM2"/>
<comment type="caution">
    <text evidence="1">The sequence shown here is derived from an EMBL/GenBank/DDBJ whole genome shotgun (WGS) entry which is preliminary data.</text>
</comment>
<accession>A0AAV4BIM2</accession>
<evidence type="ECO:0000313" key="2">
    <source>
        <dbReference type="Proteomes" id="UP000735302"/>
    </source>
</evidence>
<keyword evidence="1" id="KW-0540">Nuclease</keyword>
<dbReference type="Proteomes" id="UP000735302">
    <property type="component" value="Unassembled WGS sequence"/>
</dbReference>
<reference evidence="1 2" key="1">
    <citation type="journal article" date="2021" name="Elife">
        <title>Chloroplast acquisition without the gene transfer in kleptoplastic sea slugs, Plakobranchus ocellatus.</title>
        <authorList>
            <person name="Maeda T."/>
            <person name="Takahashi S."/>
            <person name="Yoshida T."/>
            <person name="Shimamura S."/>
            <person name="Takaki Y."/>
            <person name="Nagai Y."/>
            <person name="Toyoda A."/>
            <person name="Suzuki Y."/>
            <person name="Arimoto A."/>
            <person name="Ishii H."/>
            <person name="Satoh N."/>
            <person name="Nishiyama T."/>
            <person name="Hasebe M."/>
            <person name="Maruyama T."/>
            <person name="Minagawa J."/>
            <person name="Obokata J."/>
            <person name="Shigenobu S."/>
        </authorList>
    </citation>
    <scope>NUCLEOTIDE SEQUENCE [LARGE SCALE GENOMIC DNA]</scope>
</reference>
<keyword evidence="2" id="KW-1185">Reference proteome</keyword>
<keyword evidence="1" id="KW-0378">Hydrolase</keyword>
<protein>
    <submittedName>
        <fullName evidence="1">Endonuclease-reverse transcriptase</fullName>
    </submittedName>
</protein>